<name>A0A667ZGJ3_9TELE</name>
<dbReference type="AlphaFoldDB" id="A0A667ZGJ3"/>
<evidence type="ECO:0000256" key="1">
    <source>
        <dbReference type="SAM" id="MobiDB-lite"/>
    </source>
</evidence>
<dbReference type="InParanoid" id="A0A667ZGJ3"/>
<evidence type="ECO:0000313" key="3">
    <source>
        <dbReference type="Proteomes" id="UP000472263"/>
    </source>
</evidence>
<accession>A0A667ZGJ3</accession>
<proteinExistence type="predicted"/>
<reference evidence="2" key="3">
    <citation type="submission" date="2025-09" db="UniProtKB">
        <authorList>
            <consortium name="Ensembl"/>
        </authorList>
    </citation>
    <scope>IDENTIFICATION</scope>
</reference>
<feature type="compositionally biased region" description="Polar residues" evidence="1">
    <location>
        <begin position="48"/>
        <end position="57"/>
    </location>
</feature>
<reference evidence="2" key="2">
    <citation type="submission" date="2025-08" db="UniProtKB">
        <authorList>
            <consortium name="Ensembl"/>
        </authorList>
    </citation>
    <scope>IDENTIFICATION</scope>
</reference>
<keyword evidence="3" id="KW-1185">Reference proteome</keyword>
<evidence type="ECO:0000313" key="2">
    <source>
        <dbReference type="Ensembl" id="ENSMMDP00005039737.1"/>
    </source>
</evidence>
<reference evidence="2" key="1">
    <citation type="submission" date="2019-06" db="EMBL/GenBank/DDBJ databases">
        <authorList>
            <consortium name="Wellcome Sanger Institute Data Sharing"/>
        </authorList>
    </citation>
    <scope>NUCLEOTIDE SEQUENCE [LARGE SCALE GENOMIC DNA]</scope>
</reference>
<sequence>MIAPHPLRFRETPILRRTSRPSSSTRYQTLPAEEGGRSRARRRYSLTEGGSKTHSSHQGGGAPKLGRMMRNKRSQSMGGMLLPKDGDRDSEKGQCGSDWILESTV</sequence>
<dbReference type="Ensembl" id="ENSMMDT00005040557.1">
    <property type="protein sequence ID" value="ENSMMDP00005039737.1"/>
    <property type="gene ID" value="ENSMMDG00005018397.1"/>
</dbReference>
<organism evidence="2 3">
    <name type="scientific">Myripristis murdjan</name>
    <name type="common">pinecone soldierfish</name>
    <dbReference type="NCBI Taxonomy" id="586833"/>
    <lineage>
        <taxon>Eukaryota</taxon>
        <taxon>Metazoa</taxon>
        <taxon>Chordata</taxon>
        <taxon>Craniata</taxon>
        <taxon>Vertebrata</taxon>
        <taxon>Euteleostomi</taxon>
        <taxon>Actinopterygii</taxon>
        <taxon>Neopterygii</taxon>
        <taxon>Teleostei</taxon>
        <taxon>Neoteleostei</taxon>
        <taxon>Acanthomorphata</taxon>
        <taxon>Holocentriformes</taxon>
        <taxon>Holocentridae</taxon>
        <taxon>Myripristis</taxon>
    </lineage>
</organism>
<protein>
    <submittedName>
        <fullName evidence="2">Uncharacterized protein</fullName>
    </submittedName>
</protein>
<feature type="region of interest" description="Disordered" evidence="1">
    <location>
        <begin position="1"/>
        <end position="105"/>
    </location>
</feature>
<dbReference type="Proteomes" id="UP000472263">
    <property type="component" value="Chromosome 22"/>
</dbReference>